<evidence type="ECO:0000256" key="1">
    <source>
        <dbReference type="SAM" id="Coils"/>
    </source>
</evidence>
<feature type="signal peptide" evidence="2">
    <location>
        <begin position="1"/>
        <end position="30"/>
    </location>
</feature>
<dbReference type="Pfam" id="PF07396">
    <property type="entry name" value="Porin_O_P"/>
    <property type="match status" value="1"/>
</dbReference>
<dbReference type="Proteomes" id="UP001259803">
    <property type="component" value="Unassembled WGS sequence"/>
</dbReference>
<feature type="chain" id="PRO_5045174781" evidence="2">
    <location>
        <begin position="31"/>
        <end position="502"/>
    </location>
</feature>
<dbReference type="Gene3D" id="2.40.160.10">
    <property type="entry name" value="Porin"/>
    <property type="match status" value="1"/>
</dbReference>
<comment type="caution">
    <text evidence="3">The sequence shown here is derived from an EMBL/GenBank/DDBJ whole genome shotgun (WGS) entry which is preliminary data.</text>
</comment>
<keyword evidence="2" id="KW-0732">Signal</keyword>
<dbReference type="InterPro" id="IPR010870">
    <property type="entry name" value="Porin_O/P"/>
</dbReference>
<protein>
    <submittedName>
        <fullName evidence="3">Porin</fullName>
    </submittedName>
</protein>
<evidence type="ECO:0000313" key="3">
    <source>
        <dbReference type="EMBL" id="MDT0574815.1"/>
    </source>
</evidence>
<dbReference type="RefSeq" id="WP_311339376.1">
    <property type="nucleotide sequence ID" value="NZ_JAVRHS010000001.1"/>
</dbReference>
<gene>
    <name evidence="3" type="ORF">RM533_01300</name>
</gene>
<dbReference type="SUPFAM" id="SSF56935">
    <property type="entry name" value="Porins"/>
    <property type="match status" value="1"/>
</dbReference>
<dbReference type="InterPro" id="IPR023614">
    <property type="entry name" value="Porin_dom_sf"/>
</dbReference>
<sequence>MKALLLICFRHAIAFALCCAAGLLTLPAHAQETDASSDETAVLRAEMNELQAQLRLLEARARSLEDRIDNVETAALDDQSDAAQRTDFAVGAPAAASFLAGSPAVPDPLLVLPPPADPGDTNLAAITWKGAPELTAPGGWSFKPRGRIMLDAGTVLAPDGVEDTALGFTSEARRIRLGVEGNLPGNFAYRADFDIADGLQPIDIYIDYTAGNFRARLGQHNHFQGLEEMTSSLFASFLERAAFSDAFGFERRLGVSGEYGAGDLLLQGGVFTDDIDALGDDGNNAYSLDARAVFMPKLGSAQLHLGGSAHWRDTGDALDTVRYRVRPLFHGSDVRFIDTQAITAESETGLGLELAAISGPFHLAAESFWQKVSRPALVDPVFFGAMVEAGLFLTRGDSRAYKQGAFARIVPANGLQDGGPGAWQANVRYERLDLNDQGISGGTQDAAMLSLIWTPTTYTRLMANYAHIRYEDAALLAGPAGAADATRNYSVDVMAMRAQLDF</sequence>
<accession>A0ABU2ZEK1</accession>
<reference evidence="3 4" key="1">
    <citation type="submission" date="2023-09" db="EMBL/GenBank/DDBJ databases">
        <authorList>
            <person name="Rey-Velasco X."/>
        </authorList>
    </citation>
    <scope>NUCLEOTIDE SEQUENCE [LARGE SCALE GENOMIC DNA]</scope>
    <source>
        <strain evidence="3 4">F390</strain>
    </source>
</reference>
<feature type="coiled-coil region" evidence="1">
    <location>
        <begin position="40"/>
        <end position="74"/>
    </location>
</feature>
<keyword evidence="1" id="KW-0175">Coiled coil</keyword>
<proteinExistence type="predicted"/>
<dbReference type="EMBL" id="JAVRHS010000001">
    <property type="protein sequence ID" value="MDT0574815.1"/>
    <property type="molecule type" value="Genomic_DNA"/>
</dbReference>
<keyword evidence="4" id="KW-1185">Reference proteome</keyword>
<organism evidence="3 4">
    <name type="scientific">Croceicoccus esteveae</name>
    <dbReference type="NCBI Taxonomy" id="3075597"/>
    <lineage>
        <taxon>Bacteria</taxon>
        <taxon>Pseudomonadati</taxon>
        <taxon>Pseudomonadota</taxon>
        <taxon>Alphaproteobacteria</taxon>
        <taxon>Sphingomonadales</taxon>
        <taxon>Erythrobacteraceae</taxon>
        <taxon>Croceicoccus</taxon>
    </lineage>
</organism>
<evidence type="ECO:0000256" key="2">
    <source>
        <dbReference type="SAM" id="SignalP"/>
    </source>
</evidence>
<evidence type="ECO:0000313" key="4">
    <source>
        <dbReference type="Proteomes" id="UP001259803"/>
    </source>
</evidence>
<name>A0ABU2ZEK1_9SPHN</name>